<comment type="caution">
    <text evidence="1">The sequence shown here is derived from an EMBL/GenBank/DDBJ whole genome shotgun (WGS) entry which is preliminary data.</text>
</comment>
<evidence type="ECO:0000313" key="2">
    <source>
        <dbReference type="Proteomes" id="UP001151699"/>
    </source>
</evidence>
<accession>A0A9Q0NH54</accession>
<dbReference type="EMBL" id="WJQU01000001">
    <property type="protein sequence ID" value="KAJ6649384.1"/>
    <property type="molecule type" value="Genomic_DNA"/>
</dbReference>
<proteinExistence type="predicted"/>
<protein>
    <submittedName>
        <fullName evidence="1">Uncharacterized protein</fullName>
    </submittedName>
</protein>
<name>A0A9Q0NH54_9DIPT</name>
<keyword evidence="2" id="KW-1185">Reference proteome</keyword>
<dbReference type="AlphaFoldDB" id="A0A9Q0NH54"/>
<reference evidence="1" key="1">
    <citation type="submission" date="2022-07" db="EMBL/GenBank/DDBJ databases">
        <authorList>
            <person name="Trinca V."/>
            <person name="Uliana J.V.C."/>
            <person name="Torres T.T."/>
            <person name="Ward R.J."/>
            <person name="Monesi N."/>
        </authorList>
    </citation>
    <scope>NUCLEOTIDE SEQUENCE</scope>
    <source>
        <strain evidence="1">HSMRA1968</strain>
        <tissue evidence="1">Whole embryos</tissue>
    </source>
</reference>
<dbReference type="Proteomes" id="UP001151699">
    <property type="component" value="Chromosome A"/>
</dbReference>
<evidence type="ECO:0000313" key="1">
    <source>
        <dbReference type="EMBL" id="KAJ6649384.1"/>
    </source>
</evidence>
<gene>
    <name evidence="1" type="ORF">Bhyg_04618</name>
</gene>
<organism evidence="1 2">
    <name type="scientific">Pseudolycoriella hygida</name>
    <dbReference type="NCBI Taxonomy" id="35572"/>
    <lineage>
        <taxon>Eukaryota</taxon>
        <taxon>Metazoa</taxon>
        <taxon>Ecdysozoa</taxon>
        <taxon>Arthropoda</taxon>
        <taxon>Hexapoda</taxon>
        <taxon>Insecta</taxon>
        <taxon>Pterygota</taxon>
        <taxon>Neoptera</taxon>
        <taxon>Endopterygota</taxon>
        <taxon>Diptera</taxon>
        <taxon>Nematocera</taxon>
        <taxon>Sciaroidea</taxon>
        <taxon>Sciaridae</taxon>
        <taxon>Pseudolycoriella</taxon>
    </lineage>
</organism>
<sequence length="16" mass="1712">MPSTTFSTLADSKARV</sequence>